<evidence type="ECO:0000256" key="1">
    <source>
        <dbReference type="SAM" id="MobiDB-lite"/>
    </source>
</evidence>
<dbReference type="OrthoDB" id="4427276at2"/>
<dbReference type="InterPro" id="IPR011344">
    <property type="entry name" value="ssDNA-bd"/>
</dbReference>
<dbReference type="PANTHER" id="PTHR10302">
    <property type="entry name" value="SINGLE-STRANDED DNA-BINDING PROTEIN"/>
    <property type="match status" value="1"/>
</dbReference>
<protein>
    <submittedName>
        <fullName evidence="2">Uncharacterized protein</fullName>
    </submittedName>
</protein>
<dbReference type="EMBL" id="LXMD01000012">
    <property type="protein sequence ID" value="OCG75653.1"/>
    <property type="molecule type" value="Genomic_DNA"/>
</dbReference>
<dbReference type="SUPFAM" id="SSF50249">
    <property type="entry name" value="Nucleic acid-binding proteins"/>
    <property type="match status" value="1"/>
</dbReference>
<dbReference type="Pfam" id="PF00436">
    <property type="entry name" value="SSB"/>
    <property type="match status" value="1"/>
</dbReference>
<dbReference type="InterPro" id="IPR000424">
    <property type="entry name" value="Primosome_PriB/ssb"/>
</dbReference>
<evidence type="ECO:0000313" key="2">
    <source>
        <dbReference type="EMBL" id="OCG75653.1"/>
    </source>
</evidence>
<proteinExistence type="predicted"/>
<feature type="compositionally biased region" description="Low complexity" evidence="1">
    <location>
        <begin position="144"/>
        <end position="163"/>
    </location>
</feature>
<dbReference type="AlphaFoldDB" id="A0A1B9NGF6"/>
<comment type="caution">
    <text evidence="2">The sequence shown here is derived from an EMBL/GenBank/DDBJ whole genome shotgun (WGS) entry which is preliminary data.</text>
</comment>
<dbReference type="InterPro" id="IPR012340">
    <property type="entry name" value="NA-bd_OB-fold"/>
</dbReference>
<reference evidence="2 3" key="1">
    <citation type="submission" date="2016-05" db="EMBL/GenBank/DDBJ databases">
        <authorList>
            <person name="Lavstsen T."/>
            <person name="Jespersen J.S."/>
        </authorList>
    </citation>
    <scope>NUCLEOTIDE SEQUENCE [LARGE SCALE GENOMIC DNA]</scope>
    <source>
        <strain evidence="2 3">YLB-01</strain>
    </source>
</reference>
<dbReference type="NCBIfam" id="TIGR00621">
    <property type="entry name" value="ssb"/>
    <property type="match status" value="1"/>
</dbReference>
<accession>A0A1B9NGF6</accession>
<dbReference type="Proteomes" id="UP000093355">
    <property type="component" value="Unassembled WGS sequence"/>
</dbReference>
<feature type="region of interest" description="Disordered" evidence="1">
    <location>
        <begin position="124"/>
        <end position="163"/>
    </location>
</feature>
<dbReference type="STRING" id="904291.A7J15_00930"/>
<evidence type="ECO:0000313" key="3">
    <source>
        <dbReference type="Proteomes" id="UP000093355"/>
    </source>
</evidence>
<name>A0A1B9NGF6_9MICO</name>
<keyword evidence="3" id="KW-1185">Reference proteome</keyword>
<dbReference type="CDD" id="cd04496">
    <property type="entry name" value="SSB_OBF"/>
    <property type="match status" value="1"/>
</dbReference>
<feature type="compositionally biased region" description="Low complexity" evidence="1">
    <location>
        <begin position="124"/>
        <end position="136"/>
    </location>
</feature>
<dbReference type="GO" id="GO:0006260">
    <property type="term" value="P:DNA replication"/>
    <property type="evidence" value="ECO:0007669"/>
    <property type="project" value="InterPro"/>
</dbReference>
<dbReference type="PROSITE" id="PS50935">
    <property type="entry name" value="SSB"/>
    <property type="match status" value="1"/>
</dbReference>
<gene>
    <name evidence="2" type="ORF">A7J15_00930</name>
</gene>
<dbReference type="Gene3D" id="2.40.50.140">
    <property type="entry name" value="Nucleic acid-binding proteins"/>
    <property type="match status" value="1"/>
</dbReference>
<dbReference type="GO" id="GO:0003697">
    <property type="term" value="F:single-stranded DNA binding"/>
    <property type="evidence" value="ECO:0007669"/>
    <property type="project" value="InterPro"/>
</dbReference>
<dbReference type="GO" id="GO:0009295">
    <property type="term" value="C:nucleoid"/>
    <property type="evidence" value="ECO:0007669"/>
    <property type="project" value="TreeGrafter"/>
</dbReference>
<dbReference type="RefSeq" id="WP_067023002.1">
    <property type="nucleotide sequence ID" value="NZ_CP038256.1"/>
</dbReference>
<sequence>MSDTITVTGNIATAPSQITTPSGAVITKFRIASTQRRRDAATGEWIDGHVNWFTVCAYRHLGANAFASFRKGERVIVTGRLRIRKWENEDRHGTEAEIDADALGHDLMFGTSAFARVVRGAADTATGAGSTGDGDAWAPSDLPAEATSEADASSEAESVAVPF</sequence>
<dbReference type="PANTHER" id="PTHR10302:SF27">
    <property type="entry name" value="SINGLE-STRANDED DNA-BINDING PROTEIN"/>
    <property type="match status" value="1"/>
</dbReference>
<organism evidence="2 3">
    <name type="scientific">Microbacterium sediminis</name>
    <dbReference type="NCBI Taxonomy" id="904291"/>
    <lineage>
        <taxon>Bacteria</taxon>
        <taxon>Bacillati</taxon>
        <taxon>Actinomycetota</taxon>
        <taxon>Actinomycetes</taxon>
        <taxon>Micrococcales</taxon>
        <taxon>Microbacteriaceae</taxon>
        <taxon>Microbacterium</taxon>
    </lineage>
</organism>